<dbReference type="GO" id="GO:0005886">
    <property type="term" value="C:plasma membrane"/>
    <property type="evidence" value="ECO:0007669"/>
    <property type="project" value="UniProtKB-SubCell"/>
</dbReference>
<evidence type="ECO:0000256" key="5">
    <source>
        <dbReference type="ARBA" id="ARBA00022750"/>
    </source>
</evidence>
<dbReference type="NCBIfam" id="TIGR00077">
    <property type="entry name" value="lspA"/>
    <property type="match status" value="1"/>
</dbReference>
<dbReference type="STRING" id="215200.SAMN05216454_102142"/>
<dbReference type="PANTHER" id="PTHR33695:SF1">
    <property type="entry name" value="LIPOPROTEIN SIGNAL PEPTIDASE"/>
    <property type="match status" value="1"/>
</dbReference>
<comment type="function">
    <text evidence="9 10">This protein specifically catalyzes the removal of signal peptides from prolipoproteins.</text>
</comment>
<keyword evidence="6 9" id="KW-0378">Hydrolase</keyword>
<keyword evidence="3 9" id="KW-0645">Protease</keyword>
<comment type="caution">
    <text evidence="9">Lacks conserved residue(s) required for the propagation of feature annotation.</text>
</comment>
<comment type="catalytic activity">
    <reaction evidence="9 10">
        <text>Release of signal peptides from bacterial membrane prolipoproteins. Hydrolyzes -Xaa-Yaa-Zaa-|-(S,diacylglyceryl)Cys-, in which Xaa is hydrophobic (preferably Leu), and Yaa (Ala or Ser) and Zaa (Gly or Ala) have small, neutral side chains.</text>
        <dbReference type="EC" id="3.4.23.36"/>
    </reaction>
</comment>
<dbReference type="PROSITE" id="PS00855">
    <property type="entry name" value="SPASE_II"/>
    <property type="match status" value="1"/>
</dbReference>
<dbReference type="InterPro" id="IPR001872">
    <property type="entry name" value="Peptidase_A8"/>
</dbReference>
<keyword evidence="2 9" id="KW-1003">Cell membrane</keyword>
<keyword evidence="13" id="KW-1185">Reference proteome</keyword>
<protein>
    <recommendedName>
        <fullName evidence="9">Lipoprotein signal peptidase</fullName>
        <ecNumber evidence="9">3.4.23.36</ecNumber>
    </recommendedName>
    <alternativeName>
        <fullName evidence="9">Prolipoprotein signal peptidase</fullName>
    </alternativeName>
    <alternativeName>
        <fullName evidence="9">Signal peptidase II</fullName>
        <shortName evidence="9">SPase II</shortName>
    </alternativeName>
</protein>
<dbReference type="AlphaFoldDB" id="A0A1H8FJM6"/>
<dbReference type="PANTHER" id="PTHR33695">
    <property type="entry name" value="LIPOPROTEIN SIGNAL PEPTIDASE"/>
    <property type="match status" value="1"/>
</dbReference>
<proteinExistence type="inferred from homology"/>
<dbReference type="Proteomes" id="UP000199512">
    <property type="component" value="Unassembled WGS sequence"/>
</dbReference>
<evidence type="ECO:0000256" key="4">
    <source>
        <dbReference type="ARBA" id="ARBA00022692"/>
    </source>
</evidence>
<evidence type="ECO:0000256" key="1">
    <source>
        <dbReference type="ARBA" id="ARBA00006139"/>
    </source>
</evidence>
<evidence type="ECO:0000313" key="13">
    <source>
        <dbReference type="Proteomes" id="UP000199512"/>
    </source>
</evidence>
<evidence type="ECO:0000256" key="10">
    <source>
        <dbReference type="RuleBase" id="RU000594"/>
    </source>
</evidence>
<reference evidence="12 13" key="1">
    <citation type="submission" date="2016-10" db="EMBL/GenBank/DDBJ databases">
        <authorList>
            <person name="de Groot N.N."/>
        </authorList>
    </citation>
    <scope>NUCLEOTIDE SEQUENCE [LARGE SCALE GENOMIC DNA]</scope>
    <source>
        <strain evidence="12 13">Calf135</strain>
    </source>
</reference>
<keyword evidence="8 9" id="KW-0472">Membrane</keyword>
<comment type="subcellular location">
    <subcellularLocation>
        <location evidence="9">Cell membrane</location>
        <topology evidence="9">Multi-pass membrane protein</topology>
    </subcellularLocation>
</comment>
<evidence type="ECO:0000256" key="2">
    <source>
        <dbReference type="ARBA" id="ARBA00022475"/>
    </source>
</evidence>
<comment type="similarity">
    <text evidence="1 9 11">Belongs to the peptidase A8 family.</text>
</comment>
<dbReference type="OrthoDB" id="9810259at2"/>
<evidence type="ECO:0000256" key="3">
    <source>
        <dbReference type="ARBA" id="ARBA00022670"/>
    </source>
</evidence>
<feature type="transmembrane region" description="Helical" evidence="9">
    <location>
        <begin position="82"/>
        <end position="99"/>
    </location>
</feature>
<dbReference type="HAMAP" id="MF_00161">
    <property type="entry name" value="LspA"/>
    <property type="match status" value="1"/>
</dbReference>
<sequence length="157" mass="17413">MYLVLIIILIALDQFSKIAVQQMLSGRSSLPIINGIFHLTYVENRGAAFGLMQGKQIIFAVVAAVVTVVGLVCIYKKTYGKLVNISISLVIAGAIGNLIDRIKLGYVVDFLDFRFIWNYVFNLADVFVIVGTLTLCISIIISDLKEGKKEKNNKKRV</sequence>
<dbReference type="EMBL" id="FODF01000002">
    <property type="protein sequence ID" value="SEN31842.1"/>
    <property type="molecule type" value="Genomic_DNA"/>
</dbReference>
<gene>
    <name evidence="9" type="primary">lspA</name>
    <name evidence="12" type="ORF">SAMN05216454_102142</name>
</gene>
<dbReference type="UniPathway" id="UPA00665"/>
<name>A0A1H8FJM6_9FIRM</name>
<evidence type="ECO:0000256" key="7">
    <source>
        <dbReference type="ARBA" id="ARBA00022989"/>
    </source>
</evidence>
<keyword evidence="7 9" id="KW-1133">Transmembrane helix</keyword>
<keyword evidence="4 9" id="KW-0812">Transmembrane</keyword>
<comment type="pathway">
    <text evidence="9">Protein modification; lipoprotein biosynthesis (signal peptide cleavage).</text>
</comment>
<organism evidence="12 13">
    <name type="scientific">Peptostreptococcus russellii</name>
    <dbReference type="NCBI Taxonomy" id="215200"/>
    <lineage>
        <taxon>Bacteria</taxon>
        <taxon>Bacillati</taxon>
        <taxon>Bacillota</taxon>
        <taxon>Clostridia</taxon>
        <taxon>Peptostreptococcales</taxon>
        <taxon>Peptostreptococcaceae</taxon>
        <taxon>Peptostreptococcus</taxon>
    </lineage>
</organism>
<dbReference type="EC" id="3.4.23.36" evidence="9"/>
<dbReference type="PRINTS" id="PR00781">
    <property type="entry name" value="LIPOSIGPTASE"/>
</dbReference>
<evidence type="ECO:0000256" key="8">
    <source>
        <dbReference type="ARBA" id="ARBA00023136"/>
    </source>
</evidence>
<evidence type="ECO:0000256" key="11">
    <source>
        <dbReference type="RuleBase" id="RU004181"/>
    </source>
</evidence>
<feature type="transmembrane region" description="Helical" evidence="9">
    <location>
        <begin position="57"/>
        <end position="75"/>
    </location>
</feature>
<feature type="active site" evidence="9">
    <location>
        <position position="125"/>
    </location>
</feature>
<evidence type="ECO:0000256" key="9">
    <source>
        <dbReference type="HAMAP-Rule" id="MF_00161"/>
    </source>
</evidence>
<evidence type="ECO:0000313" key="12">
    <source>
        <dbReference type="EMBL" id="SEN31842.1"/>
    </source>
</evidence>
<feature type="active site" evidence="9">
    <location>
        <position position="109"/>
    </location>
</feature>
<accession>A0A1H8FJM6</accession>
<dbReference type="GO" id="GO:0006508">
    <property type="term" value="P:proteolysis"/>
    <property type="evidence" value="ECO:0007669"/>
    <property type="project" value="UniProtKB-KW"/>
</dbReference>
<dbReference type="GO" id="GO:0004190">
    <property type="term" value="F:aspartic-type endopeptidase activity"/>
    <property type="evidence" value="ECO:0007669"/>
    <property type="project" value="UniProtKB-UniRule"/>
</dbReference>
<dbReference type="Pfam" id="PF01252">
    <property type="entry name" value="Peptidase_A8"/>
    <property type="match status" value="1"/>
</dbReference>
<keyword evidence="5 9" id="KW-0064">Aspartyl protease</keyword>
<evidence type="ECO:0000256" key="6">
    <source>
        <dbReference type="ARBA" id="ARBA00022801"/>
    </source>
</evidence>
<feature type="transmembrane region" description="Helical" evidence="9">
    <location>
        <begin position="119"/>
        <end position="141"/>
    </location>
</feature>